<sequence length="1147" mass="126146">MAPKTKKGLKGSIDDVLGDLLGDETTPPEKPVKLGSRARDATGAAQALPPSRARTKSLLEDDAFSTRAGLAGADAEVSDISDADPQALLQAMKDLDEMDADLLGLKKSNLASSKRAAKGSGKEEQPSPLKPAGVLTANEKRDAIPTKKLSPSPSSLGHQYRKFSFEDLEDPLAGLLSDDEEGIAKKLPGPESKTASVKSPAPARDQGPSIPLTPGNTPVRKKEELLFDDGDDIMATLGFGDSPKAERRHTGDQEGPLPARSKLDELLGRGTAAKLLARPGTGEHREFKLDKKYQRPQDKEDTGGDEDFTFGAYQPTVGSSEGRQSRRQSVSRFFEGGTDPKGEPGSRQSTPAASSPTQPRRGGADWLGLKDEGLDLLPPSPTREARRGPTPASQHSAPSRHSAPAGLPSLGAKPLTEGTGSPAKGSQPSQLGGSEKEEEGDWLSHALSRKKSQGLAREEHDAACKGQHSVGALPSDSQPAAGTQGLEPAAAGGTPGTAAQRPPARPAASGSPVTWNPAALALHAGDPKRGTAPGDCSGTEPAVGFPGSQEPPGLSVPVQCLLPESLAWSLLPGSEYQQQLLAAQAQLQRGTAELQADLLQSQAQLAELEAQVRKLELERTQHQLLLESLQQRHQADLELIDSAHRSRVKVLETSYQQREERLRRENEELSAQYLSRCQEAEQARAELTAQHQRRLAATAQEKDQEMERLRELQRASILEMRKDHEEQLQRLKLLKDREIDAVTSATSHTRSLNGIIEQMEKFSSSLHELSSRVEASHLSTAQERELGIRQRDEQLRALQERLSRQQRDMEEERSRLQEVIGKMEARLSEQSRLLEQERWRVNAEQSKTESAQRALEEQRKVMVQQMAMEREELERAKSALLEEQKSVMHKCGEERRRLAAEWAEFFAQQKLSKERAEREAERALQVDTQREGTLVSLAKEQAELKIRASELRAKEDQLAAEREALEQERQELRLEKERVGAAAQRIRLRAEEVERMSQVASQKYEEGEQALREARQVQSEQQARLQLVQQQQERLRQQERHVHQEHLSLAQQRLQLDRIRQDLPSGPVGLLSRAQGPAASGLSAIVAPAPPTPQCSQLPAGLGPSHLHAKLVLLKHTAEQDRDFLENEQFFLETLKKASYNMTSHSA</sequence>
<feature type="compositionally biased region" description="Polar residues" evidence="2">
    <location>
        <begin position="346"/>
        <end position="358"/>
    </location>
</feature>
<evidence type="ECO:0000313" key="5">
    <source>
        <dbReference type="RefSeq" id="XP_057392077.1"/>
    </source>
</evidence>
<feature type="compositionally biased region" description="Low complexity" evidence="2">
    <location>
        <begin position="147"/>
        <end position="156"/>
    </location>
</feature>
<keyword evidence="4" id="KW-1185">Reference proteome</keyword>
<feature type="compositionally biased region" description="Low complexity" evidence="2">
    <location>
        <begin position="488"/>
        <end position="512"/>
    </location>
</feature>
<feature type="compositionally biased region" description="Basic and acidic residues" evidence="2">
    <location>
        <begin position="243"/>
        <end position="252"/>
    </location>
</feature>
<dbReference type="Pfam" id="PF21007">
    <property type="entry name" value="FBF1"/>
    <property type="match status" value="1"/>
</dbReference>
<feature type="coiled-coil region" evidence="1">
    <location>
        <begin position="1011"/>
        <end position="1038"/>
    </location>
</feature>
<feature type="coiled-coil region" evidence="1">
    <location>
        <begin position="863"/>
        <end position="985"/>
    </location>
</feature>
<evidence type="ECO:0000259" key="3">
    <source>
        <dbReference type="Pfam" id="PF21007"/>
    </source>
</evidence>
<reference evidence="5" key="1">
    <citation type="submission" date="2025-08" db="UniProtKB">
        <authorList>
            <consortium name="RefSeq"/>
        </authorList>
    </citation>
    <scope>IDENTIFICATION</scope>
</reference>
<dbReference type="RefSeq" id="XP_057392077.1">
    <property type="nucleotide sequence ID" value="XM_057536094.1"/>
</dbReference>
<feature type="coiled-coil region" evidence="1">
    <location>
        <begin position="788"/>
        <end position="826"/>
    </location>
</feature>
<feature type="region of interest" description="Disordered" evidence="2">
    <location>
        <begin position="107"/>
        <end position="162"/>
    </location>
</feature>
<dbReference type="PANTHER" id="PTHR33689:SF1">
    <property type="entry name" value="FAS-BINDING FACTOR 1"/>
    <property type="match status" value="1"/>
</dbReference>
<dbReference type="InterPro" id="IPR049390">
    <property type="entry name" value="FBF1_C"/>
</dbReference>
<proteinExistence type="predicted"/>
<evidence type="ECO:0000256" key="2">
    <source>
        <dbReference type="SAM" id="MobiDB-lite"/>
    </source>
</evidence>
<name>A0ABM3SQF8_BALAC</name>
<evidence type="ECO:0000313" key="4">
    <source>
        <dbReference type="Proteomes" id="UP001652580"/>
    </source>
</evidence>
<keyword evidence="1" id="KW-0175">Coiled coil</keyword>
<organism evidence="4 5">
    <name type="scientific">Balaenoptera acutorostrata</name>
    <name type="common">Common minke whale</name>
    <name type="synonym">Balaena rostrata</name>
    <dbReference type="NCBI Taxonomy" id="9767"/>
    <lineage>
        <taxon>Eukaryota</taxon>
        <taxon>Metazoa</taxon>
        <taxon>Chordata</taxon>
        <taxon>Craniata</taxon>
        <taxon>Vertebrata</taxon>
        <taxon>Euteleostomi</taxon>
        <taxon>Mammalia</taxon>
        <taxon>Eutheria</taxon>
        <taxon>Laurasiatheria</taxon>
        <taxon>Artiodactyla</taxon>
        <taxon>Whippomorpha</taxon>
        <taxon>Cetacea</taxon>
        <taxon>Mysticeti</taxon>
        <taxon>Balaenopteridae</taxon>
        <taxon>Balaenoptera</taxon>
    </lineage>
</organism>
<feature type="compositionally biased region" description="Basic and acidic residues" evidence="2">
    <location>
        <begin position="281"/>
        <end position="302"/>
    </location>
</feature>
<feature type="region of interest" description="Disordered" evidence="2">
    <location>
        <begin position="233"/>
        <end position="551"/>
    </location>
</feature>
<accession>A0ABM3SQF8</accession>
<dbReference type="GeneID" id="103020065"/>
<dbReference type="Proteomes" id="UP001652580">
    <property type="component" value="Chromosome 20"/>
</dbReference>
<dbReference type="PANTHER" id="PTHR33689">
    <property type="entry name" value="FAS-BINDING FACTOR 1"/>
    <property type="match status" value="1"/>
</dbReference>
<feature type="compositionally biased region" description="Low complexity" evidence="2">
    <location>
        <begin position="317"/>
        <end position="335"/>
    </location>
</feature>
<gene>
    <name evidence="5" type="primary">FBF1</name>
</gene>
<protein>
    <submittedName>
        <fullName evidence="5">Fas-binding factor 1</fullName>
    </submittedName>
</protein>
<feature type="domain" description="Fas-binding factor 1 C-terminal" evidence="3">
    <location>
        <begin position="615"/>
        <end position="1137"/>
    </location>
</feature>
<feature type="coiled-coil region" evidence="1">
    <location>
        <begin position="591"/>
        <end position="741"/>
    </location>
</feature>
<evidence type="ECO:0000256" key="1">
    <source>
        <dbReference type="SAM" id="Coils"/>
    </source>
</evidence>
<feature type="region of interest" description="Disordered" evidence="2">
    <location>
        <begin position="174"/>
        <end position="220"/>
    </location>
</feature>
<feature type="region of interest" description="Disordered" evidence="2">
    <location>
        <begin position="1"/>
        <end position="60"/>
    </location>
</feature>
<dbReference type="InterPro" id="IPR033561">
    <property type="entry name" value="FBF1"/>
</dbReference>